<feature type="region of interest" description="Disordered" evidence="1">
    <location>
        <begin position="1"/>
        <end position="25"/>
    </location>
</feature>
<dbReference type="GO" id="GO:0005524">
    <property type="term" value="F:ATP binding"/>
    <property type="evidence" value="ECO:0007669"/>
    <property type="project" value="InterPro"/>
</dbReference>
<feature type="compositionally biased region" description="Low complexity" evidence="1">
    <location>
        <begin position="8"/>
        <end position="20"/>
    </location>
</feature>
<dbReference type="AlphaFoldDB" id="A0A6A4HFS3"/>
<keyword evidence="4" id="KW-1185">Reference proteome</keyword>
<keyword evidence="3" id="KW-0418">Kinase</keyword>
<dbReference type="Proteomes" id="UP000799118">
    <property type="component" value="Unassembled WGS sequence"/>
</dbReference>
<protein>
    <submittedName>
        <fullName evidence="3">Kinase-like protein</fullName>
    </submittedName>
</protein>
<reference evidence="3" key="1">
    <citation type="journal article" date="2019" name="Environ. Microbiol.">
        <title>Fungal ecological strategies reflected in gene transcription - a case study of two litter decomposers.</title>
        <authorList>
            <person name="Barbi F."/>
            <person name="Kohler A."/>
            <person name="Barry K."/>
            <person name="Baskaran P."/>
            <person name="Daum C."/>
            <person name="Fauchery L."/>
            <person name="Ihrmark K."/>
            <person name="Kuo A."/>
            <person name="LaButti K."/>
            <person name="Lipzen A."/>
            <person name="Morin E."/>
            <person name="Grigoriev I.V."/>
            <person name="Henrissat B."/>
            <person name="Lindahl B."/>
            <person name="Martin F."/>
        </authorList>
    </citation>
    <scope>NUCLEOTIDE SEQUENCE</scope>
    <source>
        <strain evidence="3">JB14</strain>
    </source>
</reference>
<dbReference type="SMART" id="SM00220">
    <property type="entry name" value="S_TKc"/>
    <property type="match status" value="1"/>
</dbReference>
<dbReference type="Pfam" id="PF00069">
    <property type="entry name" value="Pkinase"/>
    <property type="match status" value="1"/>
</dbReference>
<keyword evidence="3" id="KW-0808">Transferase</keyword>
<evidence type="ECO:0000256" key="1">
    <source>
        <dbReference type="SAM" id="MobiDB-lite"/>
    </source>
</evidence>
<dbReference type="PROSITE" id="PS50011">
    <property type="entry name" value="PROTEIN_KINASE_DOM"/>
    <property type="match status" value="1"/>
</dbReference>
<dbReference type="PANTHER" id="PTHR24362:SF309">
    <property type="entry name" value="PROTEIN KINASE DOMAIN-CONTAINING PROTEIN"/>
    <property type="match status" value="1"/>
</dbReference>
<proteinExistence type="predicted"/>
<dbReference type="SUPFAM" id="SSF56112">
    <property type="entry name" value="Protein kinase-like (PK-like)"/>
    <property type="match status" value="1"/>
</dbReference>
<sequence>MSPRVWIPEVSSSSPPSSESSCDEDDVNYRVKPYWPKYSGILKLRGFRLDTVRDVKDHYKQIGAPKKADKMIGLDDSSLCPDPGLPDNLFRGTRTLDRTKIVIKAVHRESRELDIIRFLSSPKMRRQPMNHCIPVHDLIDIVEDDIAFIVMEEWSSQLIIHDAPCCLGLFLAAIRQCIEHCLFMHRHCIAHLDISIRNLLTDYKGHYAYIDFELSRRFNVSNPRITGKRGTELPPECSNDAFYDPYKVDVWALAILILRACKLAGFCVPELVEIVKPMLHENPAQRPSLELVLHAYNRMVPSISPQRLQTLPHYE</sequence>
<gene>
    <name evidence="3" type="ORF">BT96DRAFT_922419</name>
</gene>
<dbReference type="InterPro" id="IPR011009">
    <property type="entry name" value="Kinase-like_dom_sf"/>
</dbReference>
<evidence type="ECO:0000313" key="3">
    <source>
        <dbReference type="EMBL" id="KAE9396077.1"/>
    </source>
</evidence>
<dbReference type="InterPro" id="IPR000719">
    <property type="entry name" value="Prot_kinase_dom"/>
</dbReference>
<evidence type="ECO:0000313" key="4">
    <source>
        <dbReference type="Proteomes" id="UP000799118"/>
    </source>
</evidence>
<name>A0A6A4HFS3_9AGAR</name>
<dbReference type="Gene3D" id="1.10.510.10">
    <property type="entry name" value="Transferase(Phosphotransferase) domain 1"/>
    <property type="match status" value="1"/>
</dbReference>
<accession>A0A6A4HFS3</accession>
<evidence type="ECO:0000259" key="2">
    <source>
        <dbReference type="PROSITE" id="PS50011"/>
    </source>
</evidence>
<feature type="domain" description="Protein kinase" evidence="2">
    <location>
        <begin position="38"/>
        <end position="297"/>
    </location>
</feature>
<organism evidence="3 4">
    <name type="scientific">Gymnopus androsaceus JB14</name>
    <dbReference type="NCBI Taxonomy" id="1447944"/>
    <lineage>
        <taxon>Eukaryota</taxon>
        <taxon>Fungi</taxon>
        <taxon>Dikarya</taxon>
        <taxon>Basidiomycota</taxon>
        <taxon>Agaricomycotina</taxon>
        <taxon>Agaricomycetes</taxon>
        <taxon>Agaricomycetidae</taxon>
        <taxon>Agaricales</taxon>
        <taxon>Marasmiineae</taxon>
        <taxon>Omphalotaceae</taxon>
        <taxon>Gymnopus</taxon>
    </lineage>
</organism>
<dbReference type="EMBL" id="ML769520">
    <property type="protein sequence ID" value="KAE9396077.1"/>
    <property type="molecule type" value="Genomic_DNA"/>
</dbReference>
<dbReference type="OrthoDB" id="3173976at2759"/>
<dbReference type="PANTHER" id="PTHR24362">
    <property type="entry name" value="SERINE/THREONINE-PROTEIN KINASE NEK"/>
    <property type="match status" value="1"/>
</dbReference>
<dbReference type="GO" id="GO:0004672">
    <property type="term" value="F:protein kinase activity"/>
    <property type="evidence" value="ECO:0007669"/>
    <property type="project" value="InterPro"/>
</dbReference>